<keyword evidence="3" id="KW-1185">Reference proteome</keyword>
<comment type="caution">
    <text evidence="2">The sequence shown here is derived from an EMBL/GenBank/DDBJ whole genome shotgun (WGS) entry which is preliminary data.</text>
</comment>
<organism evidence="2 3">
    <name type="scientific">Phytophthora fragariaefolia</name>
    <dbReference type="NCBI Taxonomy" id="1490495"/>
    <lineage>
        <taxon>Eukaryota</taxon>
        <taxon>Sar</taxon>
        <taxon>Stramenopiles</taxon>
        <taxon>Oomycota</taxon>
        <taxon>Peronosporomycetes</taxon>
        <taxon>Peronosporales</taxon>
        <taxon>Peronosporaceae</taxon>
        <taxon>Phytophthora</taxon>
    </lineage>
</organism>
<evidence type="ECO:0000313" key="2">
    <source>
        <dbReference type="EMBL" id="GMF47494.1"/>
    </source>
</evidence>
<feature type="compositionally biased region" description="Low complexity" evidence="1">
    <location>
        <begin position="79"/>
        <end position="89"/>
    </location>
</feature>
<dbReference type="EMBL" id="BSXT01002157">
    <property type="protein sequence ID" value="GMF47494.1"/>
    <property type="molecule type" value="Genomic_DNA"/>
</dbReference>
<gene>
    <name evidence="2" type="ORF">Pfra01_001796100</name>
</gene>
<name>A0A9W6XY74_9STRA</name>
<reference evidence="2" key="1">
    <citation type="submission" date="2023-04" db="EMBL/GenBank/DDBJ databases">
        <title>Phytophthora fragariaefolia NBRC 109709.</title>
        <authorList>
            <person name="Ichikawa N."/>
            <person name="Sato H."/>
            <person name="Tonouchi N."/>
        </authorList>
    </citation>
    <scope>NUCLEOTIDE SEQUENCE</scope>
    <source>
        <strain evidence="2">NBRC 109709</strain>
    </source>
</reference>
<evidence type="ECO:0000256" key="1">
    <source>
        <dbReference type="SAM" id="MobiDB-lite"/>
    </source>
</evidence>
<protein>
    <submittedName>
        <fullName evidence="2">Unnamed protein product</fullName>
    </submittedName>
</protein>
<dbReference type="AlphaFoldDB" id="A0A9W6XY74"/>
<accession>A0A9W6XY74</accession>
<feature type="region of interest" description="Disordered" evidence="1">
    <location>
        <begin position="75"/>
        <end position="108"/>
    </location>
</feature>
<evidence type="ECO:0000313" key="3">
    <source>
        <dbReference type="Proteomes" id="UP001165121"/>
    </source>
</evidence>
<proteinExistence type="predicted"/>
<dbReference type="Proteomes" id="UP001165121">
    <property type="component" value="Unassembled WGS sequence"/>
</dbReference>
<sequence length="136" mass="14408">MWPTSVGVASHAERDTVHVHVHVNSGRLRGLDPSLNIYSTEAGWIPNGWSVIGGPKPLQEPFQGAGSERIRRFHGELRSSGGESAVSSSNRGDLKARGSGGSHSSRMRGCHMGLTAAVTAVRGGTNLVTKVHDCTR</sequence>